<proteinExistence type="predicted"/>
<organism evidence="2 3">
    <name type="scientific">Paramecium bursaria Chlorella virus NY2A</name>
    <name type="common">PBCV-NY2A</name>
    <dbReference type="NCBI Taxonomy" id="46021"/>
    <lineage>
        <taxon>Viruses</taxon>
        <taxon>Varidnaviria</taxon>
        <taxon>Bamfordvirae</taxon>
        <taxon>Nucleocytoviricota</taxon>
        <taxon>Megaviricetes</taxon>
        <taxon>Algavirales</taxon>
        <taxon>Phycodnaviridae</taxon>
        <taxon>Chlorovirus</taxon>
        <taxon>Chlorovirus americanus</taxon>
    </lineage>
</organism>
<feature type="region of interest" description="Disordered" evidence="1">
    <location>
        <begin position="1"/>
        <end position="23"/>
    </location>
</feature>
<name>A7IXQ7_PBCVN</name>
<evidence type="ECO:0000313" key="3">
    <source>
        <dbReference type="Proteomes" id="UP000202419"/>
    </source>
</evidence>
<dbReference type="KEGG" id="vg:5658932"/>
<dbReference type="Proteomes" id="UP000202419">
    <property type="component" value="Segment"/>
</dbReference>
<sequence length="76" mass="9237">MRDIRCKISSRLSESGREHSQQRRIYWASRPSDMQQRRRCKNRVIIRVWDGNRSGELFREHAQSPSEQPRDIMHMI</sequence>
<evidence type="ECO:0000256" key="1">
    <source>
        <dbReference type="SAM" id="MobiDB-lite"/>
    </source>
</evidence>
<dbReference type="RefSeq" id="YP_001497928.1">
    <property type="nucleotide sequence ID" value="NC_009898.1"/>
</dbReference>
<protein>
    <submittedName>
        <fullName evidence="2">Uncharacterized protein b732L</fullName>
    </submittedName>
</protein>
<keyword evidence="3" id="KW-1185">Reference proteome</keyword>
<evidence type="ECO:0000313" key="2">
    <source>
        <dbReference type="EMBL" id="ABT15131.1"/>
    </source>
</evidence>
<reference evidence="2 3" key="1">
    <citation type="journal article" date="2007" name="Virology">
        <title>Sequence and annotation of the 369-kb NY-2A and the 345-kb AR158 viruses that infect Chlorella NC64A.</title>
        <authorList>
            <person name="Fitzgerald L.A."/>
            <person name="Graves M.V."/>
            <person name="Li X."/>
            <person name="Feldblyum T."/>
            <person name="Nierman W.C."/>
            <person name="Van Etten J.L."/>
        </authorList>
    </citation>
    <scope>NUCLEOTIDE SEQUENCE [LARGE SCALE GENOMIC DNA]</scope>
    <source>
        <strain evidence="2 3">NY-2A</strain>
    </source>
</reference>
<organismHost>
    <name type="scientific">Chlorella</name>
    <dbReference type="NCBI Taxonomy" id="3071"/>
</organismHost>
<dbReference type="EMBL" id="DQ491002">
    <property type="protein sequence ID" value="ABT15131.1"/>
    <property type="molecule type" value="Genomic_DNA"/>
</dbReference>
<gene>
    <name evidence="2" type="primary">b732L</name>
    <name evidence="2" type="ORF">NY2A_b732L</name>
</gene>
<accession>A7IXQ7</accession>
<dbReference type="GeneID" id="5658932"/>